<evidence type="ECO:0000256" key="5">
    <source>
        <dbReference type="ARBA" id="ARBA00023014"/>
    </source>
</evidence>
<evidence type="ECO:0000256" key="4">
    <source>
        <dbReference type="ARBA" id="ARBA00023004"/>
    </source>
</evidence>
<feature type="domain" description="Radical SAM core" evidence="7">
    <location>
        <begin position="176"/>
        <end position="411"/>
    </location>
</feature>
<name>A0A0F9G046_9ZZZZ</name>
<reference evidence="8" key="1">
    <citation type="journal article" date="2015" name="Nature">
        <title>Complex archaea that bridge the gap between prokaryotes and eukaryotes.</title>
        <authorList>
            <person name="Spang A."/>
            <person name="Saw J.H."/>
            <person name="Jorgensen S.L."/>
            <person name="Zaremba-Niedzwiedzka K."/>
            <person name="Martijn J."/>
            <person name="Lind A.E."/>
            <person name="van Eijk R."/>
            <person name="Schleper C."/>
            <person name="Guy L."/>
            <person name="Ettema T.J."/>
        </authorList>
    </citation>
    <scope>NUCLEOTIDE SEQUENCE</scope>
</reference>
<feature type="non-terminal residue" evidence="8">
    <location>
        <position position="435"/>
    </location>
</feature>
<dbReference type="SFLD" id="SFLDG01082">
    <property type="entry name" value="B12-binding_domain_containing"/>
    <property type="match status" value="1"/>
</dbReference>
<dbReference type="Pfam" id="PF04055">
    <property type="entry name" value="Radical_SAM"/>
    <property type="match status" value="1"/>
</dbReference>
<keyword evidence="4" id="KW-0408">Iron</keyword>
<evidence type="ECO:0000259" key="7">
    <source>
        <dbReference type="PROSITE" id="PS51918"/>
    </source>
</evidence>
<dbReference type="AlphaFoldDB" id="A0A0F9G046"/>
<dbReference type="PROSITE" id="PS51332">
    <property type="entry name" value="B12_BINDING"/>
    <property type="match status" value="1"/>
</dbReference>
<dbReference type="InterPro" id="IPR007197">
    <property type="entry name" value="rSAM"/>
</dbReference>
<gene>
    <name evidence="8" type="ORF">LCGC14_1888360</name>
</gene>
<comment type="caution">
    <text evidence="8">The sequence shown here is derived from an EMBL/GenBank/DDBJ whole genome shotgun (WGS) entry which is preliminary data.</text>
</comment>
<dbReference type="GO" id="GO:0005829">
    <property type="term" value="C:cytosol"/>
    <property type="evidence" value="ECO:0007669"/>
    <property type="project" value="TreeGrafter"/>
</dbReference>
<dbReference type="PROSITE" id="PS51918">
    <property type="entry name" value="RADICAL_SAM"/>
    <property type="match status" value="1"/>
</dbReference>
<evidence type="ECO:0000256" key="3">
    <source>
        <dbReference type="ARBA" id="ARBA00022723"/>
    </source>
</evidence>
<dbReference type="InterPro" id="IPR006158">
    <property type="entry name" value="Cobalamin-bd"/>
</dbReference>
<dbReference type="GO" id="GO:0003824">
    <property type="term" value="F:catalytic activity"/>
    <property type="evidence" value="ECO:0007669"/>
    <property type="project" value="InterPro"/>
</dbReference>
<dbReference type="Gene3D" id="3.80.30.20">
    <property type="entry name" value="tm_1862 like domain"/>
    <property type="match status" value="1"/>
</dbReference>
<evidence type="ECO:0000313" key="8">
    <source>
        <dbReference type="EMBL" id="KKL92069.1"/>
    </source>
</evidence>
<dbReference type="InterPro" id="IPR034466">
    <property type="entry name" value="Methyltransferase_Class_B"/>
</dbReference>
<dbReference type="CDD" id="cd02068">
    <property type="entry name" value="radical_SAM_B12_BD"/>
    <property type="match status" value="1"/>
</dbReference>
<sequence>MAQLRREGIKLKLLLINAISTNAPDRLHPPLGLAYLAASLRKEFGKEIECKIIDSNMASEIQLFYPDVVGITSVSKNYNIAKGYAAIAKHYNIPVIIGGVHISALPETMTDNMDIAVIGEGEETIAELLSSFLETKHFGKYIKNTAYKINNDLQITLSRDLIKPLDNIPFPSRDLLTIGKHTLMLTSRGCPYKCAFCSTSRHTRNQVRYHSAEYVVAEMEMIYREYKPEYITIYDDLFAMDTKRVIEIQQRMAAKNLIGKFSLAINTRSNFVTDELAEVLQGMNVKVVAIGVESGCQKTLDYLKSGGITVEDNARAVRIIKKHHMIPYCVFIIGSPDEDMESVLQTVEFIENNKIDHYDINVLTAYPGTPVWDYALSRGIVSNGMDWSKLDFTVNPDQIILSEKLSRQDLDDILKRLDDRKKRKLLKRKIMNVIK</sequence>
<dbReference type="InterPro" id="IPR006638">
    <property type="entry name" value="Elp3/MiaA/NifB-like_rSAM"/>
</dbReference>
<proteinExistence type="predicted"/>
<feature type="domain" description="B12-binding" evidence="6">
    <location>
        <begin position="15"/>
        <end position="139"/>
    </location>
</feature>
<dbReference type="EMBL" id="LAZR01019565">
    <property type="protein sequence ID" value="KKL92069.1"/>
    <property type="molecule type" value="Genomic_DNA"/>
</dbReference>
<dbReference type="GO" id="GO:0051539">
    <property type="term" value="F:4 iron, 4 sulfur cluster binding"/>
    <property type="evidence" value="ECO:0007669"/>
    <property type="project" value="UniProtKB-KW"/>
</dbReference>
<organism evidence="8">
    <name type="scientific">marine sediment metagenome</name>
    <dbReference type="NCBI Taxonomy" id="412755"/>
    <lineage>
        <taxon>unclassified sequences</taxon>
        <taxon>metagenomes</taxon>
        <taxon>ecological metagenomes</taxon>
    </lineage>
</organism>
<evidence type="ECO:0000256" key="2">
    <source>
        <dbReference type="ARBA" id="ARBA00022691"/>
    </source>
</evidence>
<dbReference type="Gene3D" id="3.40.50.280">
    <property type="entry name" value="Cobalamin-binding domain"/>
    <property type="match status" value="1"/>
</dbReference>
<accession>A0A0F9G046</accession>
<dbReference type="SFLD" id="SFLDS00029">
    <property type="entry name" value="Radical_SAM"/>
    <property type="match status" value="1"/>
</dbReference>
<dbReference type="PANTHER" id="PTHR43409">
    <property type="entry name" value="ANAEROBIC MAGNESIUM-PROTOPORPHYRIN IX MONOMETHYL ESTER CYCLASE-RELATED"/>
    <property type="match status" value="1"/>
</dbReference>
<dbReference type="GO" id="GO:0031419">
    <property type="term" value="F:cobalamin binding"/>
    <property type="evidence" value="ECO:0007669"/>
    <property type="project" value="InterPro"/>
</dbReference>
<dbReference type="InterPro" id="IPR023404">
    <property type="entry name" value="rSAM_horseshoe"/>
</dbReference>
<evidence type="ECO:0000256" key="1">
    <source>
        <dbReference type="ARBA" id="ARBA00001966"/>
    </source>
</evidence>
<dbReference type="InterPro" id="IPR051198">
    <property type="entry name" value="BchE-like"/>
</dbReference>
<keyword evidence="3" id="KW-0479">Metal-binding</keyword>
<dbReference type="CDD" id="cd01335">
    <property type="entry name" value="Radical_SAM"/>
    <property type="match status" value="1"/>
</dbReference>
<dbReference type="PANTHER" id="PTHR43409:SF16">
    <property type="entry name" value="SLR0320 PROTEIN"/>
    <property type="match status" value="1"/>
</dbReference>
<dbReference type="SMART" id="SM00729">
    <property type="entry name" value="Elp3"/>
    <property type="match status" value="1"/>
</dbReference>
<dbReference type="InterPro" id="IPR058240">
    <property type="entry name" value="rSAM_sf"/>
</dbReference>
<dbReference type="SFLD" id="SFLDG01123">
    <property type="entry name" value="methyltransferase_(Class_B)"/>
    <property type="match status" value="1"/>
</dbReference>
<keyword evidence="2" id="KW-0949">S-adenosyl-L-methionine</keyword>
<comment type="cofactor">
    <cofactor evidence="1">
        <name>[4Fe-4S] cluster</name>
        <dbReference type="ChEBI" id="CHEBI:49883"/>
    </cofactor>
</comment>
<evidence type="ECO:0000259" key="6">
    <source>
        <dbReference type="PROSITE" id="PS51332"/>
    </source>
</evidence>
<dbReference type="GO" id="GO:0046872">
    <property type="term" value="F:metal ion binding"/>
    <property type="evidence" value="ECO:0007669"/>
    <property type="project" value="UniProtKB-KW"/>
</dbReference>
<dbReference type="Pfam" id="PF02310">
    <property type="entry name" value="B12-binding"/>
    <property type="match status" value="1"/>
</dbReference>
<protein>
    <submittedName>
        <fullName evidence="8">Uncharacterized protein</fullName>
    </submittedName>
</protein>
<dbReference type="SUPFAM" id="SSF102114">
    <property type="entry name" value="Radical SAM enzymes"/>
    <property type="match status" value="1"/>
</dbReference>
<keyword evidence="5" id="KW-0411">Iron-sulfur</keyword>